<comment type="caution">
    <text evidence="1">The sequence shown here is derived from an EMBL/GenBank/DDBJ whole genome shotgun (WGS) entry which is preliminary data.</text>
</comment>
<sequence length="88" mass="9504">MSTMGGCKMLRELDLPQGQTPEVSEGEFAWEIPVSPGHWVILAVPEGTAGRELLDYANDTTNGESQRELVQNFFDAAVGIKPQAGQKG</sequence>
<dbReference type="EMBL" id="LAZR01000749">
    <property type="protein sequence ID" value="KKN58729.1"/>
    <property type="molecule type" value="Genomic_DNA"/>
</dbReference>
<proteinExistence type="predicted"/>
<organism evidence="1">
    <name type="scientific">marine sediment metagenome</name>
    <dbReference type="NCBI Taxonomy" id="412755"/>
    <lineage>
        <taxon>unclassified sequences</taxon>
        <taxon>metagenomes</taxon>
        <taxon>ecological metagenomes</taxon>
    </lineage>
</organism>
<gene>
    <name evidence="1" type="ORF">LCGC14_0549070</name>
</gene>
<name>A0A0F9RV90_9ZZZZ</name>
<dbReference type="AlphaFoldDB" id="A0A0F9RV90"/>
<reference evidence="1" key="1">
    <citation type="journal article" date="2015" name="Nature">
        <title>Complex archaea that bridge the gap between prokaryotes and eukaryotes.</title>
        <authorList>
            <person name="Spang A."/>
            <person name="Saw J.H."/>
            <person name="Jorgensen S.L."/>
            <person name="Zaremba-Niedzwiedzka K."/>
            <person name="Martijn J."/>
            <person name="Lind A.E."/>
            <person name="van Eijk R."/>
            <person name="Schleper C."/>
            <person name="Guy L."/>
            <person name="Ettema T.J."/>
        </authorList>
    </citation>
    <scope>NUCLEOTIDE SEQUENCE</scope>
</reference>
<evidence type="ECO:0000313" key="1">
    <source>
        <dbReference type="EMBL" id="KKN58729.1"/>
    </source>
</evidence>
<protein>
    <submittedName>
        <fullName evidence="1">Uncharacterized protein</fullName>
    </submittedName>
</protein>
<accession>A0A0F9RV90</accession>